<dbReference type="InterPro" id="IPR044742">
    <property type="entry name" value="DEAD/DEAH_RhlB"/>
</dbReference>
<dbReference type="VEuPathDB" id="ToxoDB:EBH_0006110"/>
<dbReference type="EC" id="3.6.4.13" evidence="1"/>
<dbReference type="InterPro" id="IPR050547">
    <property type="entry name" value="DEAD_box_RNA_helicases"/>
</dbReference>
<organism evidence="9 10">
    <name type="scientific">Eimeria brunetti</name>
    <dbReference type="NCBI Taxonomy" id="51314"/>
    <lineage>
        <taxon>Eukaryota</taxon>
        <taxon>Sar</taxon>
        <taxon>Alveolata</taxon>
        <taxon>Apicomplexa</taxon>
        <taxon>Conoidasida</taxon>
        <taxon>Coccidia</taxon>
        <taxon>Eucoccidiorida</taxon>
        <taxon>Eimeriorina</taxon>
        <taxon>Eimeriidae</taxon>
        <taxon>Eimeria</taxon>
    </lineage>
</organism>
<dbReference type="SMART" id="SM00490">
    <property type="entry name" value="HELICc"/>
    <property type="match status" value="1"/>
</dbReference>
<reference evidence="9" key="1">
    <citation type="submission" date="2013-10" db="EMBL/GenBank/DDBJ databases">
        <title>Genomic analysis of the causative agents of coccidiosis in chickens.</title>
        <authorList>
            <person name="Reid A.J."/>
            <person name="Blake D."/>
            <person name="Billington K."/>
            <person name="Browne H."/>
            <person name="Dunn M."/>
            <person name="Hung S."/>
            <person name="Kawahara F."/>
            <person name="Miranda-Saavedra D."/>
            <person name="Mourier T."/>
            <person name="Nagra H."/>
            <person name="Otto T.D."/>
            <person name="Rawlings N."/>
            <person name="Sanchez A."/>
            <person name="Sanders M."/>
            <person name="Subramaniam C."/>
            <person name="Tay Y."/>
            <person name="Dear P."/>
            <person name="Doerig C."/>
            <person name="Gruber A."/>
            <person name="Parkinson J."/>
            <person name="Shirley M."/>
            <person name="Wan K.L."/>
            <person name="Berriman M."/>
            <person name="Tomley F."/>
            <person name="Pain A."/>
        </authorList>
    </citation>
    <scope>NUCLEOTIDE SEQUENCE [LARGE SCALE GENOMIC DNA]</scope>
    <source>
        <strain evidence="9">Houghton</strain>
    </source>
</reference>
<keyword evidence="3" id="KW-0378">Hydrolase</keyword>
<dbReference type="OrthoDB" id="10256233at2759"/>
<keyword evidence="10" id="KW-1185">Reference proteome</keyword>
<feature type="region of interest" description="Disordered" evidence="6">
    <location>
        <begin position="397"/>
        <end position="417"/>
    </location>
</feature>
<evidence type="ECO:0000313" key="9">
    <source>
        <dbReference type="EMBL" id="CDJ53068.1"/>
    </source>
</evidence>
<dbReference type="AlphaFoldDB" id="U6LUY0"/>
<name>U6LUY0_9EIME</name>
<dbReference type="GO" id="GO:0003724">
    <property type="term" value="F:RNA helicase activity"/>
    <property type="evidence" value="ECO:0007669"/>
    <property type="project" value="UniProtKB-EC"/>
</dbReference>
<dbReference type="PROSITE" id="PS51194">
    <property type="entry name" value="HELICASE_CTER"/>
    <property type="match status" value="1"/>
</dbReference>
<feature type="compositionally biased region" description="Basic and acidic residues" evidence="6">
    <location>
        <begin position="408"/>
        <end position="417"/>
    </location>
</feature>
<proteinExistence type="predicted"/>
<dbReference type="Gene3D" id="3.40.50.300">
    <property type="entry name" value="P-loop containing nucleotide triphosphate hydrolases"/>
    <property type="match status" value="2"/>
</dbReference>
<dbReference type="PROSITE" id="PS51192">
    <property type="entry name" value="HELICASE_ATP_BIND_1"/>
    <property type="match status" value="1"/>
</dbReference>
<evidence type="ECO:0000256" key="1">
    <source>
        <dbReference type="ARBA" id="ARBA00012552"/>
    </source>
</evidence>
<feature type="compositionally biased region" description="Low complexity" evidence="6">
    <location>
        <begin position="764"/>
        <end position="773"/>
    </location>
</feature>
<gene>
    <name evidence="9" type="ORF">EBH_0006110</name>
</gene>
<feature type="region of interest" description="Disordered" evidence="6">
    <location>
        <begin position="438"/>
        <end position="486"/>
    </location>
</feature>
<evidence type="ECO:0000259" key="7">
    <source>
        <dbReference type="PROSITE" id="PS51192"/>
    </source>
</evidence>
<sequence length="819" mass="88345">MQQLLHQFQRGVFNRRSVPCLRCFYPPPQYSIPCIWWGFPDLPSSLDTVARIGSCTPSTPGSCTSLAKSVLGKSFGGRSITGLSAAKVSALPISPDLQEGLQRVGIRRLAEVQRICLLRALGGTSLIVAANPGAGKTLAYLLPVLQRFAEEGLHTMDASEGSPASPFALILVPSRELARQVTNVAMALLPHAPVLLLDPASPVRQHQNLLSHLPVRIVVSTPDRIRSLIRERRQPDAVTGRAQHAEPAYLSLKDLHILVVDEADCMLRRDYHSKVQFIYRTALGCKTGEDRIAERECRSSLQLLCFSAVLPANLLATFEAEFPNAEILNLLNAPKYGTQGETDVNGQAMTDVEAPSNKNGPAGSAVVGAGVRHHICYVPSWSASDTSLDAICDGSAALRKPGGRRRGQTTEEAHVEKEQKMLALAEALRTFIPRLIHSSHSSTNTGSLSTGGNADEASFPEGGEPKKSASGNNLEKRPADPGCEEQKSAAVLQLPAEGMSSMKAETGSEEGLPQCIVFADSQEEVRYIKNHPLLDSWRIAAVHSRMDPHDRERAIRSFIEGDASVLLSTDIAARGFDIPSVVLVVHLHPPSTPENYIHRTGRAGRGKAPGTSVVLCSSVELHRLRDIERIGLARFERRTLPAAGDCQELMLRQLTADMLNVPYSQYAPLLDAAQRLQEKVGAQALATALLKLGGATVHSTLGLPGSECRSVLSGRQGFVPLLLYDPAHAAVGRIVKSVNGFVADVSTTYADHIVDKAKCREASSSESLDSNSSPFTSGNGFKELSLARSRREARWQAAQKDRAFKSDPSPLQVPKGASV</sequence>
<dbReference type="Proteomes" id="UP000030750">
    <property type="component" value="Unassembled WGS sequence"/>
</dbReference>
<dbReference type="CDD" id="cd18787">
    <property type="entry name" value="SF2_C_DEAD"/>
    <property type="match status" value="1"/>
</dbReference>
<dbReference type="GO" id="GO:0016787">
    <property type="term" value="F:hydrolase activity"/>
    <property type="evidence" value="ECO:0007669"/>
    <property type="project" value="UniProtKB-KW"/>
</dbReference>
<feature type="region of interest" description="Disordered" evidence="6">
    <location>
        <begin position="797"/>
        <end position="819"/>
    </location>
</feature>
<dbReference type="EMBL" id="HG713253">
    <property type="protein sequence ID" value="CDJ53068.1"/>
    <property type="molecule type" value="Genomic_DNA"/>
</dbReference>
<evidence type="ECO:0000256" key="6">
    <source>
        <dbReference type="SAM" id="MobiDB-lite"/>
    </source>
</evidence>
<keyword evidence="4 9" id="KW-0347">Helicase</keyword>
<dbReference type="CDD" id="cd00268">
    <property type="entry name" value="DEADc"/>
    <property type="match status" value="1"/>
</dbReference>
<keyword evidence="2" id="KW-0547">Nucleotide-binding</keyword>
<reference evidence="9" key="2">
    <citation type="submission" date="2013-10" db="EMBL/GenBank/DDBJ databases">
        <authorList>
            <person name="Aslett M."/>
        </authorList>
    </citation>
    <scope>NUCLEOTIDE SEQUENCE [LARGE SCALE GENOMIC DNA]</scope>
    <source>
        <strain evidence="9">Houghton</strain>
    </source>
</reference>
<evidence type="ECO:0000256" key="5">
    <source>
        <dbReference type="ARBA" id="ARBA00022840"/>
    </source>
</evidence>
<dbReference type="GO" id="GO:0005524">
    <property type="term" value="F:ATP binding"/>
    <property type="evidence" value="ECO:0007669"/>
    <property type="project" value="UniProtKB-KW"/>
</dbReference>
<evidence type="ECO:0000256" key="4">
    <source>
        <dbReference type="ARBA" id="ARBA00022806"/>
    </source>
</evidence>
<feature type="compositionally biased region" description="Low complexity" evidence="6">
    <location>
        <begin position="438"/>
        <end position="453"/>
    </location>
</feature>
<evidence type="ECO:0000259" key="8">
    <source>
        <dbReference type="PROSITE" id="PS51194"/>
    </source>
</evidence>
<evidence type="ECO:0000256" key="2">
    <source>
        <dbReference type="ARBA" id="ARBA00022741"/>
    </source>
</evidence>
<dbReference type="InterPro" id="IPR001650">
    <property type="entry name" value="Helicase_C-like"/>
</dbReference>
<evidence type="ECO:0000256" key="3">
    <source>
        <dbReference type="ARBA" id="ARBA00022801"/>
    </source>
</evidence>
<feature type="region of interest" description="Disordered" evidence="6">
    <location>
        <begin position="761"/>
        <end position="782"/>
    </location>
</feature>
<dbReference type="GO" id="GO:0003723">
    <property type="term" value="F:RNA binding"/>
    <property type="evidence" value="ECO:0007669"/>
    <property type="project" value="TreeGrafter"/>
</dbReference>
<dbReference type="PANTHER" id="PTHR47963">
    <property type="entry name" value="DEAD-BOX ATP-DEPENDENT RNA HELICASE 47, MITOCHONDRIAL"/>
    <property type="match status" value="1"/>
</dbReference>
<protein>
    <recommendedName>
        <fullName evidence="1">RNA helicase</fullName>
        <ecNumber evidence="1">3.6.4.13</ecNumber>
    </recommendedName>
</protein>
<accession>U6LUY0</accession>
<dbReference type="Pfam" id="PF00271">
    <property type="entry name" value="Helicase_C"/>
    <property type="match status" value="1"/>
</dbReference>
<dbReference type="InterPro" id="IPR027417">
    <property type="entry name" value="P-loop_NTPase"/>
</dbReference>
<dbReference type="PANTHER" id="PTHR47963:SF8">
    <property type="entry name" value="ATP-DEPENDENT RNA HELICASE DEAD"/>
    <property type="match status" value="1"/>
</dbReference>
<dbReference type="SUPFAM" id="SSF52540">
    <property type="entry name" value="P-loop containing nucleoside triphosphate hydrolases"/>
    <property type="match status" value="1"/>
</dbReference>
<dbReference type="InterPro" id="IPR011545">
    <property type="entry name" value="DEAD/DEAH_box_helicase_dom"/>
</dbReference>
<dbReference type="SMART" id="SM00487">
    <property type="entry name" value="DEXDc"/>
    <property type="match status" value="1"/>
</dbReference>
<feature type="domain" description="Helicase C-terminal" evidence="8">
    <location>
        <begin position="507"/>
        <end position="655"/>
    </location>
</feature>
<feature type="compositionally biased region" description="Basic and acidic residues" evidence="6">
    <location>
        <begin position="474"/>
        <end position="486"/>
    </location>
</feature>
<feature type="domain" description="Helicase ATP-binding" evidence="7">
    <location>
        <begin position="117"/>
        <end position="328"/>
    </location>
</feature>
<evidence type="ECO:0000313" key="10">
    <source>
        <dbReference type="Proteomes" id="UP000030750"/>
    </source>
</evidence>
<dbReference type="InterPro" id="IPR014001">
    <property type="entry name" value="Helicase_ATP-bd"/>
</dbReference>
<keyword evidence="5" id="KW-0067">ATP-binding</keyword>
<dbReference type="Pfam" id="PF00270">
    <property type="entry name" value="DEAD"/>
    <property type="match status" value="1"/>
</dbReference>